<dbReference type="InterPro" id="IPR011009">
    <property type="entry name" value="Kinase-like_dom_sf"/>
</dbReference>
<evidence type="ECO:0000256" key="6">
    <source>
        <dbReference type="ARBA" id="ARBA00036820"/>
    </source>
</evidence>
<keyword evidence="3" id="KW-0963">Cytoplasm</keyword>
<organism evidence="11 12">
    <name type="scientific">Magallana gigas</name>
    <name type="common">Pacific oyster</name>
    <name type="synonym">Crassostrea gigas</name>
    <dbReference type="NCBI Taxonomy" id="29159"/>
    <lineage>
        <taxon>Eukaryota</taxon>
        <taxon>Metazoa</taxon>
        <taxon>Spiralia</taxon>
        <taxon>Lophotrochozoa</taxon>
        <taxon>Mollusca</taxon>
        <taxon>Bivalvia</taxon>
        <taxon>Autobranchia</taxon>
        <taxon>Pteriomorphia</taxon>
        <taxon>Ostreida</taxon>
        <taxon>Ostreoidea</taxon>
        <taxon>Ostreidae</taxon>
        <taxon>Magallana</taxon>
    </lineage>
</organism>
<dbReference type="InterPro" id="IPR050249">
    <property type="entry name" value="Pseudomonas-type_ThrB"/>
</dbReference>
<dbReference type="PANTHER" id="PTHR21064">
    <property type="entry name" value="AMINOGLYCOSIDE PHOSPHOTRANSFERASE DOMAIN-CONTAINING PROTEIN-RELATED"/>
    <property type="match status" value="1"/>
</dbReference>
<dbReference type="PANTHER" id="PTHR21064:SF1">
    <property type="entry name" value="HYDROXYLYSINE KINASE"/>
    <property type="match status" value="1"/>
</dbReference>
<name>A0A8W8IJS6_MAGGI</name>
<dbReference type="SUPFAM" id="SSF56112">
    <property type="entry name" value="Protein kinase-like (PK-like)"/>
    <property type="match status" value="1"/>
</dbReference>
<feature type="domain" description="Aminoglycoside phosphotransferase" evidence="10">
    <location>
        <begin position="56"/>
        <end position="298"/>
    </location>
</feature>
<dbReference type="GO" id="GO:0047992">
    <property type="term" value="F:hydroxylysine kinase activity"/>
    <property type="evidence" value="ECO:0007669"/>
    <property type="project" value="UniProtKB-EC"/>
</dbReference>
<dbReference type="FunFam" id="3.90.1200.10:FF:000007">
    <property type="entry name" value="hydroxylysine kinase isoform X1"/>
    <property type="match status" value="1"/>
</dbReference>
<comment type="function">
    <text evidence="7">Catalyzes the GTP-dependent phosphorylation of 5-hydroxy-L-lysine.</text>
</comment>
<dbReference type="OrthoDB" id="9973935at2759"/>
<accession>A0A8W8IJS6</accession>
<keyword evidence="5" id="KW-0418">Kinase</keyword>
<protein>
    <recommendedName>
        <fullName evidence="9">Hydroxylysine kinase</fullName>
        <ecNumber evidence="8">2.7.1.81</ecNumber>
    </recommendedName>
</protein>
<sequence>MADQNDMMQAVGETIKPVVPMKHIPHIIKSLYGLTVESCKELDSYDDKNYHVIVTGQSENPNIKHTEKDGYVLKILNKMQSKNPLFVEALHTLMNHVAKNGISVPHIMKNLKGENMSLEKIYHSENITDSTPFEFYIVRLFTYIPGETFSAIPMHPKTLYNIGKVLGKFHDAMKGFHHKFFESYTLLWSLTEVERVKDFLIGVQDENKKALVTEIIDTFNKEVVPKYHKLTKSIIHGDVNERNIIVQEIPGQKVTSGEPRVYDVSALIDFNDAVSSYTAFDVAICIAYMSIKCKEFDQRDVGGHVLAGYLSMRSMNDTEREVLKVCVCARLAQNLVMGAYTNYMNPSHVYVLNTAARGWPLVSMMWETPQHEIDDRWNNIIEEYENL</sequence>
<comment type="subcellular location">
    <subcellularLocation>
        <location evidence="1">Cytoplasm</location>
    </subcellularLocation>
</comment>
<dbReference type="Gene3D" id="3.90.1200.10">
    <property type="match status" value="1"/>
</dbReference>
<evidence type="ECO:0000256" key="5">
    <source>
        <dbReference type="ARBA" id="ARBA00022777"/>
    </source>
</evidence>
<dbReference type="EC" id="2.7.1.81" evidence="8"/>
<dbReference type="Proteomes" id="UP000005408">
    <property type="component" value="Unassembled WGS sequence"/>
</dbReference>
<dbReference type="Gene3D" id="3.30.200.20">
    <property type="entry name" value="Phosphorylase Kinase, domain 1"/>
    <property type="match status" value="1"/>
</dbReference>
<evidence type="ECO:0000256" key="7">
    <source>
        <dbReference type="ARBA" id="ARBA00037368"/>
    </source>
</evidence>
<evidence type="ECO:0000259" key="10">
    <source>
        <dbReference type="Pfam" id="PF01636"/>
    </source>
</evidence>
<keyword evidence="4" id="KW-0808">Transferase</keyword>
<evidence type="ECO:0000313" key="12">
    <source>
        <dbReference type="Proteomes" id="UP000005408"/>
    </source>
</evidence>
<reference evidence="11" key="1">
    <citation type="submission" date="2022-08" db="UniProtKB">
        <authorList>
            <consortium name="EnsemblMetazoa"/>
        </authorList>
    </citation>
    <scope>IDENTIFICATION</scope>
    <source>
        <strain evidence="11">05x7-T-G4-1.051#20</strain>
    </source>
</reference>
<evidence type="ECO:0000256" key="8">
    <source>
        <dbReference type="ARBA" id="ARBA00038873"/>
    </source>
</evidence>
<comment type="catalytic activity">
    <reaction evidence="6">
        <text>(5R)-5-hydroxy-L-lysine + GTP = (5R)-5-phosphooxy-L-lysine + GDP + H(+)</text>
        <dbReference type="Rhea" id="RHEA:19049"/>
        <dbReference type="ChEBI" id="CHEBI:15378"/>
        <dbReference type="ChEBI" id="CHEBI:37565"/>
        <dbReference type="ChEBI" id="CHEBI:57882"/>
        <dbReference type="ChEBI" id="CHEBI:58189"/>
        <dbReference type="ChEBI" id="CHEBI:58357"/>
        <dbReference type="EC" id="2.7.1.81"/>
    </reaction>
</comment>
<dbReference type="GO" id="GO:0005737">
    <property type="term" value="C:cytoplasm"/>
    <property type="evidence" value="ECO:0007669"/>
    <property type="project" value="UniProtKB-SubCell"/>
</dbReference>
<evidence type="ECO:0000256" key="9">
    <source>
        <dbReference type="ARBA" id="ARBA00040505"/>
    </source>
</evidence>
<evidence type="ECO:0000256" key="2">
    <source>
        <dbReference type="ARBA" id="ARBA00006219"/>
    </source>
</evidence>
<evidence type="ECO:0000256" key="1">
    <source>
        <dbReference type="ARBA" id="ARBA00004496"/>
    </source>
</evidence>
<dbReference type="InterPro" id="IPR002575">
    <property type="entry name" value="Aminoglycoside_PTrfase"/>
</dbReference>
<dbReference type="FunFam" id="3.30.200.20:FF:000549">
    <property type="entry name" value="hydroxylysine kinase"/>
    <property type="match status" value="1"/>
</dbReference>
<dbReference type="EnsemblMetazoa" id="G14644.5">
    <property type="protein sequence ID" value="G14644.5:cds"/>
    <property type="gene ID" value="G14644"/>
</dbReference>
<proteinExistence type="inferred from homology"/>
<dbReference type="AlphaFoldDB" id="A0A8W8IJS6"/>
<keyword evidence="12" id="KW-1185">Reference proteome</keyword>
<evidence type="ECO:0000313" key="11">
    <source>
        <dbReference type="EnsemblMetazoa" id="G14644.5:cds"/>
    </source>
</evidence>
<evidence type="ECO:0000256" key="3">
    <source>
        <dbReference type="ARBA" id="ARBA00022490"/>
    </source>
</evidence>
<dbReference type="Pfam" id="PF01636">
    <property type="entry name" value="APH"/>
    <property type="match status" value="1"/>
</dbReference>
<dbReference type="OMA" id="QNDANEY"/>
<evidence type="ECO:0000256" key="4">
    <source>
        <dbReference type="ARBA" id="ARBA00022679"/>
    </source>
</evidence>
<comment type="similarity">
    <text evidence="2">Belongs to the aminoglycoside phosphotransferase family.</text>
</comment>